<dbReference type="EMBL" id="CP056071">
    <property type="protein sequence ID" value="UKK02006.2"/>
    <property type="molecule type" value="Genomic_DNA"/>
</dbReference>
<proteinExistence type="inferred from homology"/>
<dbReference type="GO" id="GO:0035973">
    <property type="term" value="P:aggrephagy"/>
    <property type="evidence" value="ECO:0007669"/>
    <property type="project" value="TreeGrafter"/>
</dbReference>
<feature type="domain" description="Peptidase C54 catalytic" evidence="12">
    <location>
        <begin position="24"/>
        <end position="325"/>
    </location>
</feature>
<protein>
    <recommendedName>
        <fullName evidence="11">Cysteine protease</fullName>
        <ecNumber evidence="11">3.4.22.-</ecNumber>
    </recommendedName>
</protein>
<evidence type="ECO:0000313" key="13">
    <source>
        <dbReference type="EMBL" id="UKK02006.2"/>
    </source>
</evidence>
<accession>A0A976MCA7</accession>
<evidence type="ECO:0000256" key="3">
    <source>
        <dbReference type="ARBA" id="ARBA00022448"/>
    </source>
</evidence>
<dbReference type="PANTHER" id="PTHR22624">
    <property type="entry name" value="CYSTEINE PROTEASE ATG4"/>
    <property type="match status" value="1"/>
</dbReference>
<evidence type="ECO:0000256" key="11">
    <source>
        <dbReference type="RuleBase" id="RU363115"/>
    </source>
</evidence>
<comment type="subcellular location">
    <subcellularLocation>
        <location evidence="1 11">Cytoplasm</location>
    </subcellularLocation>
</comment>
<comment type="similarity">
    <text evidence="2 11">Belongs to the peptidase C54 family.</text>
</comment>
<dbReference type="SUPFAM" id="SSF54001">
    <property type="entry name" value="Cysteine proteinases"/>
    <property type="match status" value="1"/>
</dbReference>
<dbReference type="GO" id="GO:0016485">
    <property type="term" value="P:protein processing"/>
    <property type="evidence" value="ECO:0007669"/>
    <property type="project" value="TreeGrafter"/>
</dbReference>
<evidence type="ECO:0000256" key="8">
    <source>
        <dbReference type="ARBA" id="ARBA00022927"/>
    </source>
</evidence>
<evidence type="ECO:0000256" key="10">
    <source>
        <dbReference type="ARBA" id="ARBA00029362"/>
    </source>
</evidence>
<dbReference type="PANTHER" id="PTHR22624:SF49">
    <property type="entry name" value="CYSTEINE PROTEASE"/>
    <property type="match status" value="1"/>
</dbReference>
<dbReference type="Pfam" id="PF03416">
    <property type="entry name" value="Peptidase_C54"/>
    <property type="match status" value="1"/>
</dbReference>
<keyword evidence="8 11" id="KW-0653">Protein transport</keyword>
<dbReference type="GO" id="GO:0004197">
    <property type="term" value="F:cysteine-type endopeptidase activity"/>
    <property type="evidence" value="ECO:0007669"/>
    <property type="project" value="TreeGrafter"/>
</dbReference>
<evidence type="ECO:0000313" key="14">
    <source>
        <dbReference type="Proteomes" id="UP000244811"/>
    </source>
</evidence>
<evidence type="ECO:0000256" key="5">
    <source>
        <dbReference type="ARBA" id="ARBA00022670"/>
    </source>
</evidence>
<keyword evidence="3" id="KW-0813">Transport</keyword>
<evidence type="ECO:0000256" key="1">
    <source>
        <dbReference type="ARBA" id="ARBA00004496"/>
    </source>
</evidence>
<keyword evidence="6 11" id="KW-0378">Hydrolase</keyword>
<dbReference type="EC" id="3.4.22.-" evidence="11"/>
<dbReference type="GO" id="GO:0000045">
    <property type="term" value="P:autophagosome assembly"/>
    <property type="evidence" value="ECO:0007669"/>
    <property type="project" value="TreeGrafter"/>
</dbReference>
<evidence type="ECO:0000256" key="4">
    <source>
        <dbReference type="ARBA" id="ARBA00022490"/>
    </source>
</evidence>
<sequence>MNTFGHRESVNVLYNRKLGAGFGILFTYRHGLNYRFPRPSYLKHRRFFSIFRPFSLSHDLVQVDTDKGWGCVVRSTQMALAQALINMIIGPDFSMEDLLVNNRSPRTRHLDEKLLSLDGLQQLLTEECQADELTKLSIILSQFYDDKSSLFSIYNFIVADLVLKTCTRFLSFGPTSSAVCISKVINDANIAISSISFPDGVFYINKVKDLFEKNKYLLVWVSMKKKLDKYEKESVRSLFKLKQFNGIVGGNLLHRSYYIFGTSSKRLYYNDPHLYCKKAFTNLKYLDIMKEFMNKRVKSMNWRYLNASLTMLFSFKGKHDFKDFLADTFETQSSIESFPFEFVTDRDLTFN</sequence>
<keyword evidence="5 11" id="KW-0645">Protease</keyword>
<dbReference type="InterPro" id="IPR038765">
    <property type="entry name" value="Papain-like_cys_pep_sf"/>
</dbReference>
<dbReference type="GO" id="GO:0015031">
    <property type="term" value="P:protein transport"/>
    <property type="evidence" value="ECO:0007669"/>
    <property type="project" value="UniProtKB-KW"/>
</dbReference>
<dbReference type="GO" id="GO:0005737">
    <property type="term" value="C:cytoplasm"/>
    <property type="evidence" value="ECO:0007669"/>
    <property type="project" value="UniProtKB-SubCell"/>
</dbReference>
<dbReference type="Proteomes" id="UP000244811">
    <property type="component" value="Chromosome 2"/>
</dbReference>
<dbReference type="GO" id="GO:0019786">
    <property type="term" value="F:protein-phosphatidylethanolamide deconjugating activity"/>
    <property type="evidence" value="ECO:0007669"/>
    <property type="project" value="InterPro"/>
</dbReference>
<evidence type="ECO:0000256" key="9">
    <source>
        <dbReference type="ARBA" id="ARBA00023006"/>
    </source>
</evidence>
<name>A0A976MCA7_THEOR</name>
<evidence type="ECO:0000256" key="6">
    <source>
        <dbReference type="ARBA" id="ARBA00022801"/>
    </source>
</evidence>
<reference evidence="13" key="1">
    <citation type="submission" date="2022-07" db="EMBL/GenBank/DDBJ databases">
        <title>Evaluation of T. orientalis genome assembly methods using nanopore sequencing and analysis of variation between genomes.</title>
        <authorList>
            <person name="Yam J."/>
            <person name="Micallef M.L."/>
            <person name="Liu M."/>
            <person name="Djordjevic S.P."/>
            <person name="Bogema D.R."/>
            <person name="Jenkins C."/>
        </authorList>
    </citation>
    <scope>NUCLEOTIDE SEQUENCE</scope>
    <source>
        <strain evidence="13">Goon Nure</strain>
    </source>
</reference>
<dbReference type="InterPro" id="IPR005078">
    <property type="entry name" value="Peptidase_C54"/>
</dbReference>
<gene>
    <name evidence="13" type="ORF">MACK_001360</name>
</gene>
<keyword evidence="7" id="KW-0788">Thiol protease</keyword>
<evidence type="ECO:0000256" key="7">
    <source>
        <dbReference type="ARBA" id="ARBA00022807"/>
    </source>
</evidence>
<comment type="function">
    <text evidence="11">Cysteine protease that plays a key role in autophagy by mediating both proteolytic activation and delipidation of ATG8 family proteins.</text>
</comment>
<keyword evidence="9 11" id="KW-0072">Autophagy</keyword>
<dbReference type="GO" id="GO:0000423">
    <property type="term" value="P:mitophagy"/>
    <property type="evidence" value="ECO:0007669"/>
    <property type="project" value="TreeGrafter"/>
</dbReference>
<dbReference type="AlphaFoldDB" id="A0A976MCA7"/>
<organism evidence="13 14">
    <name type="scientific">Theileria orientalis</name>
    <dbReference type="NCBI Taxonomy" id="68886"/>
    <lineage>
        <taxon>Eukaryota</taxon>
        <taxon>Sar</taxon>
        <taxon>Alveolata</taxon>
        <taxon>Apicomplexa</taxon>
        <taxon>Aconoidasida</taxon>
        <taxon>Piroplasmida</taxon>
        <taxon>Theileriidae</taxon>
        <taxon>Theileria</taxon>
    </lineage>
</organism>
<comment type="catalytic activity">
    <reaction evidence="10">
        <text>[protein]-C-terminal L-amino acid-glycyl-phosphatidylethanolamide + H2O = [protein]-C-terminal L-amino acid-glycine + a 1,2-diacyl-sn-glycero-3-phosphoethanolamine</text>
        <dbReference type="Rhea" id="RHEA:67548"/>
        <dbReference type="Rhea" id="RHEA-COMP:17323"/>
        <dbReference type="Rhea" id="RHEA-COMP:17324"/>
        <dbReference type="ChEBI" id="CHEBI:15377"/>
        <dbReference type="ChEBI" id="CHEBI:64612"/>
        <dbReference type="ChEBI" id="CHEBI:172940"/>
        <dbReference type="ChEBI" id="CHEBI:172941"/>
    </reaction>
    <physiologicalReaction direction="left-to-right" evidence="10">
        <dbReference type="Rhea" id="RHEA:67549"/>
    </physiologicalReaction>
</comment>
<dbReference type="GO" id="GO:0034727">
    <property type="term" value="P:piecemeal microautophagy of the nucleus"/>
    <property type="evidence" value="ECO:0007669"/>
    <property type="project" value="TreeGrafter"/>
</dbReference>
<evidence type="ECO:0000256" key="2">
    <source>
        <dbReference type="ARBA" id="ARBA00010958"/>
    </source>
</evidence>
<evidence type="ECO:0000259" key="12">
    <source>
        <dbReference type="Pfam" id="PF03416"/>
    </source>
</evidence>
<keyword evidence="4 11" id="KW-0963">Cytoplasm</keyword>
<dbReference type="InterPro" id="IPR046792">
    <property type="entry name" value="Peptidase_C54_cat"/>
</dbReference>